<sequence>MKRQSAGAHLVSETEPDSNLTINPRRKRKNSEEIAGRRFSNEPPVSVPREWVVISE</sequence>
<dbReference type="Proteomes" id="UP000831113">
    <property type="component" value="Chromosome"/>
</dbReference>
<feature type="region of interest" description="Disordered" evidence="1">
    <location>
        <begin position="1"/>
        <end position="56"/>
    </location>
</feature>
<proteinExistence type="predicted"/>
<dbReference type="RefSeq" id="WP_243797552.1">
    <property type="nucleotide sequence ID" value="NZ_CP094669.1"/>
</dbReference>
<name>A0ABY4CVF3_9BACT</name>
<keyword evidence="3" id="KW-1185">Reference proteome</keyword>
<reference evidence="2 3" key="1">
    <citation type="submission" date="2022-03" db="EMBL/GenBank/DDBJ databases">
        <title>Hymenobactersp. isolated from the air.</title>
        <authorList>
            <person name="Won M."/>
            <person name="Kwon S.-W."/>
        </authorList>
    </citation>
    <scope>NUCLEOTIDE SEQUENCE [LARGE SCALE GENOMIC DNA]</scope>
    <source>
        <strain evidence="2 3">KACC 21982</strain>
    </source>
</reference>
<evidence type="ECO:0000256" key="1">
    <source>
        <dbReference type="SAM" id="MobiDB-lite"/>
    </source>
</evidence>
<gene>
    <name evidence="2" type="ORF">MTX78_19295</name>
</gene>
<feature type="compositionally biased region" description="Basic and acidic residues" evidence="1">
    <location>
        <begin position="30"/>
        <end position="40"/>
    </location>
</feature>
<protein>
    <submittedName>
        <fullName evidence="2">Uncharacterized protein</fullName>
    </submittedName>
</protein>
<organism evidence="2 3">
    <name type="scientific">Hymenobacter tibetensis</name>
    <dbReference type="NCBI Taxonomy" id="497967"/>
    <lineage>
        <taxon>Bacteria</taxon>
        <taxon>Pseudomonadati</taxon>
        <taxon>Bacteroidota</taxon>
        <taxon>Cytophagia</taxon>
        <taxon>Cytophagales</taxon>
        <taxon>Hymenobacteraceae</taxon>
        <taxon>Hymenobacter</taxon>
    </lineage>
</organism>
<dbReference type="EMBL" id="CP094669">
    <property type="protein sequence ID" value="UOG74255.1"/>
    <property type="molecule type" value="Genomic_DNA"/>
</dbReference>
<evidence type="ECO:0000313" key="2">
    <source>
        <dbReference type="EMBL" id="UOG74255.1"/>
    </source>
</evidence>
<accession>A0ABY4CVF3</accession>
<evidence type="ECO:0000313" key="3">
    <source>
        <dbReference type="Proteomes" id="UP000831113"/>
    </source>
</evidence>